<accession>A0A381YR30</accession>
<dbReference type="Pfam" id="PF02574">
    <property type="entry name" value="S-methyl_trans"/>
    <property type="match status" value="1"/>
</dbReference>
<feature type="domain" description="Hcy-binding" evidence="3">
    <location>
        <begin position="1"/>
        <end position="288"/>
    </location>
</feature>
<evidence type="ECO:0000259" key="3">
    <source>
        <dbReference type="PROSITE" id="PS50970"/>
    </source>
</evidence>
<dbReference type="EMBL" id="UINC01018735">
    <property type="protein sequence ID" value="SVA78957.1"/>
    <property type="molecule type" value="Genomic_DNA"/>
</dbReference>
<dbReference type="GO" id="GO:0032259">
    <property type="term" value="P:methylation"/>
    <property type="evidence" value="ECO:0007669"/>
    <property type="project" value="UniProtKB-KW"/>
</dbReference>
<protein>
    <recommendedName>
        <fullName evidence="3">Hcy-binding domain-containing protein</fullName>
    </recommendedName>
</protein>
<evidence type="ECO:0000313" key="4">
    <source>
        <dbReference type="EMBL" id="SVA78957.1"/>
    </source>
</evidence>
<dbReference type="PANTHER" id="PTHR11103:SF18">
    <property type="entry name" value="SLR1189 PROTEIN"/>
    <property type="match status" value="1"/>
</dbReference>
<keyword evidence="2" id="KW-0808">Transferase</keyword>
<organism evidence="4">
    <name type="scientific">marine metagenome</name>
    <dbReference type="NCBI Taxonomy" id="408172"/>
    <lineage>
        <taxon>unclassified sequences</taxon>
        <taxon>metagenomes</taxon>
        <taxon>ecological metagenomes</taxon>
    </lineage>
</organism>
<dbReference type="GO" id="GO:0008168">
    <property type="term" value="F:methyltransferase activity"/>
    <property type="evidence" value="ECO:0007669"/>
    <property type="project" value="UniProtKB-KW"/>
</dbReference>
<gene>
    <name evidence="4" type="ORF">METZ01_LOCUS131811</name>
</gene>
<evidence type="ECO:0000256" key="1">
    <source>
        <dbReference type="ARBA" id="ARBA00022603"/>
    </source>
</evidence>
<proteinExistence type="predicted"/>
<dbReference type="PROSITE" id="PS50970">
    <property type="entry name" value="HCY"/>
    <property type="match status" value="1"/>
</dbReference>
<evidence type="ECO:0000256" key="2">
    <source>
        <dbReference type="ARBA" id="ARBA00022679"/>
    </source>
</evidence>
<dbReference type="GO" id="GO:0008270">
    <property type="term" value="F:zinc ion binding"/>
    <property type="evidence" value="ECO:0007669"/>
    <property type="project" value="InterPro"/>
</dbReference>
<dbReference type="InterPro" id="IPR003726">
    <property type="entry name" value="HCY_dom"/>
</dbReference>
<dbReference type="PANTHER" id="PTHR11103">
    <property type="entry name" value="SLR1189 PROTEIN"/>
    <property type="match status" value="1"/>
</dbReference>
<dbReference type="Gene3D" id="3.20.20.330">
    <property type="entry name" value="Homocysteine-binding-like domain"/>
    <property type="match status" value="1"/>
</dbReference>
<keyword evidence="1" id="KW-0489">Methyltransferase</keyword>
<dbReference type="GO" id="GO:0009086">
    <property type="term" value="P:methionine biosynthetic process"/>
    <property type="evidence" value="ECO:0007669"/>
    <property type="project" value="InterPro"/>
</dbReference>
<dbReference type="InterPro" id="IPR036589">
    <property type="entry name" value="HCY_dom_sf"/>
</dbReference>
<dbReference type="SUPFAM" id="SSF82282">
    <property type="entry name" value="Homocysteine S-methyltransferase"/>
    <property type="match status" value="1"/>
</dbReference>
<dbReference type="AlphaFoldDB" id="A0A381YR30"/>
<name>A0A381YR30_9ZZZZ</name>
<sequence length="290" mass="31689">MKKDNIKILIMDGAMGTELIRHGVELPLPMWSGDANLTHPETIYRIHKDNIDAGADILTTNTFRTTPRTYSKIGLSDIDSINKAYDSLNTAVALAKRASGKETLIAGSIAPLEDCYSPELFPGSPAAKNEFTQLSEWLFSAGVDIILYETMGCLEEIKAATFAVRSINIPCWVSLILKDKDHLLDGSDLKDVIEYLSINDVDKILINCTLVTILNDAIELILETWTGPWGVYPNTGMSMPSKDGKIKEMIPDNDFSISIKNYIGLGASVVGACCGSTAKTIQLIKNISKD</sequence>
<reference evidence="4" key="1">
    <citation type="submission" date="2018-05" db="EMBL/GenBank/DDBJ databases">
        <authorList>
            <person name="Lanie J.A."/>
            <person name="Ng W.-L."/>
            <person name="Kazmierczak K.M."/>
            <person name="Andrzejewski T.M."/>
            <person name="Davidsen T.M."/>
            <person name="Wayne K.J."/>
            <person name="Tettelin H."/>
            <person name="Glass J.I."/>
            <person name="Rusch D."/>
            <person name="Podicherti R."/>
            <person name="Tsui H.-C.T."/>
            <person name="Winkler M.E."/>
        </authorList>
    </citation>
    <scope>NUCLEOTIDE SEQUENCE</scope>
</reference>